<sequence length="79" mass="9466">MTIRIIRYVLNKLNGALDEDERRIIEMKYMKNRKGKDSYVYNVLMMKRDSFYEEKRSGIRLIATVLGIYILTLYIRVVA</sequence>
<geneLocation type="plasmid" evidence="2 3">
    <name>pE33L466</name>
</geneLocation>
<name>Q4V1V4_BACCZ</name>
<dbReference type="EMBL" id="CP000040">
    <property type="protein sequence ID" value="AAY60303.1"/>
    <property type="molecule type" value="Genomic_DNA"/>
</dbReference>
<accession>Q4V1V4</accession>
<dbReference type="Proteomes" id="UP000002612">
    <property type="component" value="Plasmid pE33L466"/>
</dbReference>
<protein>
    <submittedName>
        <fullName evidence="2">Possible phage-related protein</fullName>
    </submittedName>
</protein>
<reference evidence="3" key="1">
    <citation type="journal article" date="2006" name="J. Bacteriol.">
        <title>Pathogenomic sequence analysis of Bacillus cereus and Bacillus thuringiensis isolates closely related to Bacillus anthracis.</title>
        <authorList>
            <person name="Han C.S."/>
            <person name="Xie G."/>
            <person name="Challacombe J.F."/>
            <person name="Altherr M.R."/>
            <person name="Bhotika S.S."/>
            <person name="Brown N."/>
            <person name="Bruce D."/>
            <person name="Campbell C.S."/>
            <person name="Campbell M.L."/>
            <person name="Chen J."/>
            <person name="Chertkov O."/>
            <person name="Cleland C."/>
            <person name="Dimitrijevic M."/>
            <person name="Doggett N.A."/>
            <person name="Fawcett J.J."/>
            <person name="Glavina T."/>
            <person name="Goodwin L.A."/>
            <person name="Green L.D."/>
            <person name="Hill K.K."/>
            <person name="Hitchcock P."/>
            <person name="Jackson P.J."/>
            <person name="Keim P."/>
            <person name="Kewalramani A.R."/>
            <person name="Longmire J."/>
            <person name="Lucas S."/>
            <person name="Malfatti S."/>
            <person name="McMurry K."/>
            <person name="Meincke L.J."/>
            <person name="Misra M."/>
            <person name="Moseman B.L."/>
            <person name="Mundt M."/>
            <person name="Munk A.C."/>
            <person name="Okinaka R.T."/>
            <person name="Parson-Quintana B."/>
            <person name="Reilly L.P."/>
            <person name="Richardson P."/>
            <person name="Robinson D.L."/>
            <person name="Rubin E."/>
            <person name="Saunders E."/>
            <person name="Tapia R."/>
            <person name="Tesmer J.G."/>
            <person name="Thayer N."/>
            <person name="Thompson L.S."/>
            <person name="Tice H."/>
            <person name="Ticknor L.O."/>
            <person name="Wills P.L."/>
            <person name="Brettin T.S."/>
            <person name="Gilna P."/>
        </authorList>
    </citation>
    <scope>NUCLEOTIDE SEQUENCE [LARGE SCALE GENOMIC DNA]</scope>
    <source>
        <strain evidence="3">ZK / E33L</strain>
        <plasmid evidence="3">pE33L466</plasmid>
    </source>
</reference>
<dbReference type="AlphaFoldDB" id="Q4V1V4"/>
<keyword evidence="1" id="KW-0472">Membrane</keyword>
<gene>
    <name evidence="2" type="ordered locus">pE33L466_0143</name>
</gene>
<keyword evidence="1" id="KW-1133">Transmembrane helix</keyword>
<feature type="transmembrane region" description="Helical" evidence="1">
    <location>
        <begin position="57"/>
        <end position="77"/>
    </location>
</feature>
<keyword evidence="1" id="KW-0812">Transmembrane</keyword>
<evidence type="ECO:0000313" key="3">
    <source>
        <dbReference type="Proteomes" id="UP000002612"/>
    </source>
</evidence>
<keyword evidence="2" id="KW-0614">Plasmid</keyword>
<dbReference type="KEGG" id="bcz:pE33L466_0143"/>
<organism evidence="2 3">
    <name type="scientific">Bacillus cereus (strain ZK / E33L)</name>
    <dbReference type="NCBI Taxonomy" id="288681"/>
    <lineage>
        <taxon>Bacteria</taxon>
        <taxon>Bacillati</taxon>
        <taxon>Bacillota</taxon>
        <taxon>Bacilli</taxon>
        <taxon>Bacillales</taxon>
        <taxon>Bacillaceae</taxon>
        <taxon>Bacillus</taxon>
        <taxon>Bacillus cereus group</taxon>
    </lineage>
</organism>
<evidence type="ECO:0000313" key="2">
    <source>
        <dbReference type="EMBL" id="AAY60303.1"/>
    </source>
</evidence>
<evidence type="ECO:0000256" key="1">
    <source>
        <dbReference type="SAM" id="Phobius"/>
    </source>
</evidence>
<proteinExistence type="predicted"/>